<gene>
    <name evidence="3" type="ORF">SAY87_024012</name>
</gene>
<organism evidence="3 4">
    <name type="scientific">Trapa incisa</name>
    <dbReference type="NCBI Taxonomy" id="236973"/>
    <lineage>
        <taxon>Eukaryota</taxon>
        <taxon>Viridiplantae</taxon>
        <taxon>Streptophyta</taxon>
        <taxon>Embryophyta</taxon>
        <taxon>Tracheophyta</taxon>
        <taxon>Spermatophyta</taxon>
        <taxon>Magnoliopsida</taxon>
        <taxon>eudicotyledons</taxon>
        <taxon>Gunneridae</taxon>
        <taxon>Pentapetalae</taxon>
        <taxon>rosids</taxon>
        <taxon>malvids</taxon>
        <taxon>Myrtales</taxon>
        <taxon>Lythraceae</taxon>
        <taxon>Trapa</taxon>
    </lineage>
</organism>
<dbReference type="PANTHER" id="PTHR33882:SF2">
    <property type="entry name" value="EXPRESSED PROTEIN"/>
    <property type="match status" value="1"/>
</dbReference>
<dbReference type="Pfam" id="PF05627">
    <property type="entry name" value="AvrRpt-cleavage"/>
    <property type="match status" value="1"/>
</dbReference>
<feature type="domain" description="RIN4 pathogenic type III effector avirulence factor Avr cleavage site" evidence="2">
    <location>
        <begin position="8"/>
        <end position="38"/>
    </location>
</feature>
<evidence type="ECO:0000259" key="2">
    <source>
        <dbReference type="Pfam" id="PF05627"/>
    </source>
</evidence>
<dbReference type="PANTHER" id="PTHR33882">
    <property type="entry name" value="PATHOGENIC TYPE III EFFECTOR AVIRULENCE FACTOR AVR AVRRPT-CLEAVAGE: CLEAVAGE SITE PROTEIN"/>
    <property type="match status" value="1"/>
</dbReference>
<comment type="caution">
    <text evidence="3">The sequence shown here is derived from an EMBL/GenBank/DDBJ whole genome shotgun (WGS) entry which is preliminary data.</text>
</comment>
<accession>A0AAN7KZK4</accession>
<dbReference type="Proteomes" id="UP001345219">
    <property type="component" value="Chromosome 18"/>
</dbReference>
<evidence type="ECO:0000313" key="3">
    <source>
        <dbReference type="EMBL" id="KAK4776051.1"/>
    </source>
</evidence>
<sequence>MQNNNGPWLSVPQFGDWDMKGEVPDYSLDFSKIREMRKQNKRDLSRASIGNEEEISAANGAKSKSATVHGDQHDQYQQGHHHNHSPTDHVPFLIISNLIISRERRRISLGSDEDQVQLVVDSSVLQSKPLDWPEGASSAVSTVVQRHERSKEDGAIRVSQSSPWDHMVGLLTGME</sequence>
<evidence type="ECO:0000313" key="4">
    <source>
        <dbReference type="Proteomes" id="UP001345219"/>
    </source>
</evidence>
<keyword evidence="4" id="KW-1185">Reference proteome</keyword>
<evidence type="ECO:0000256" key="1">
    <source>
        <dbReference type="SAM" id="MobiDB-lite"/>
    </source>
</evidence>
<dbReference type="AlphaFoldDB" id="A0AAN7KZK4"/>
<proteinExistence type="predicted"/>
<protein>
    <recommendedName>
        <fullName evidence="2">RIN4 pathogenic type III effector avirulence factor Avr cleavage site domain-containing protein</fullName>
    </recommendedName>
</protein>
<feature type="region of interest" description="Disordered" evidence="1">
    <location>
        <begin position="37"/>
        <end position="88"/>
    </location>
</feature>
<name>A0AAN7KZK4_9MYRT</name>
<dbReference type="EMBL" id="JAXIOK010000003">
    <property type="protein sequence ID" value="KAK4776051.1"/>
    <property type="molecule type" value="Genomic_DNA"/>
</dbReference>
<dbReference type="InterPro" id="IPR008700">
    <property type="entry name" value="TypeIII_avirulence_cleave"/>
</dbReference>
<reference evidence="3 4" key="1">
    <citation type="journal article" date="2023" name="Hortic Res">
        <title>Pangenome of water caltrop reveals structural variations and asymmetric subgenome divergence after allopolyploidization.</title>
        <authorList>
            <person name="Zhang X."/>
            <person name="Chen Y."/>
            <person name="Wang L."/>
            <person name="Yuan Y."/>
            <person name="Fang M."/>
            <person name="Shi L."/>
            <person name="Lu R."/>
            <person name="Comes H.P."/>
            <person name="Ma Y."/>
            <person name="Chen Y."/>
            <person name="Huang G."/>
            <person name="Zhou Y."/>
            <person name="Zheng Z."/>
            <person name="Qiu Y."/>
        </authorList>
    </citation>
    <scope>NUCLEOTIDE SEQUENCE [LARGE SCALE GENOMIC DNA]</scope>
    <source>
        <tissue evidence="3">Roots</tissue>
    </source>
</reference>